<feature type="region of interest" description="Disordered" evidence="1">
    <location>
        <begin position="77"/>
        <end position="104"/>
    </location>
</feature>
<proteinExistence type="predicted"/>
<evidence type="ECO:0000313" key="3">
    <source>
        <dbReference type="EMBL" id="KAK1750192.1"/>
    </source>
</evidence>
<dbReference type="SUPFAM" id="SSF48452">
    <property type="entry name" value="TPR-like"/>
    <property type="match status" value="1"/>
</dbReference>
<reference evidence="3" key="1">
    <citation type="submission" date="2023-06" db="EMBL/GenBank/DDBJ databases">
        <title>Genome-scale phylogeny and comparative genomics of the fungal order Sordariales.</title>
        <authorList>
            <consortium name="Lawrence Berkeley National Laboratory"/>
            <person name="Hensen N."/>
            <person name="Bonometti L."/>
            <person name="Westerberg I."/>
            <person name="Brannstrom I.O."/>
            <person name="Guillou S."/>
            <person name="Cros-Aarteil S."/>
            <person name="Calhoun S."/>
            <person name="Haridas S."/>
            <person name="Kuo A."/>
            <person name="Mondo S."/>
            <person name="Pangilinan J."/>
            <person name="Riley R."/>
            <person name="Labutti K."/>
            <person name="Andreopoulos B."/>
            <person name="Lipzen A."/>
            <person name="Chen C."/>
            <person name="Yanf M."/>
            <person name="Daum C."/>
            <person name="Ng V."/>
            <person name="Clum A."/>
            <person name="Steindorff A."/>
            <person name="Ohm R."/>
            <person name="Martin F."/>
            <person name="Silar P."/>
            <person name="Natvig D."/>
            <person name="Lalanne C."/>
            <person name="Gautier V."/>
            <person name="Ament-Velasquez S.L."/>
            <person name="Kruys A."/>
            <person name="Hutchinson M.I."/>
            <person name="Powell A.J."/>
            <person name="Barry K."/>
            <person name="Miller A.N."/>
            <person name="Grigoriev I.V."/>
            <person name="Debuchy R."/>
            <person name="Gladieux P."/>
            <person name="Thoren M.H."/>
            <person name="Johannesson H."/>
        </authorList>
    </citation>
    <scope>NUCLEOTIDE SEQUENCE</scope>
    <source>
        <strain evidence="3">PSN4</strain>
    </source>
</reference>
<keyword evidence="4" id="KW-1185">Reference proteome</keyword>
<comment type="caution">
    <text evidence="3">The sequence shown here is derived from an EMBL/GenBank/DDBJ whole genome shotgun (WGS) entry which is preliminary data.</text>
</comment>
<dbReference type="EMBL" id="MU839849">
    <property type="protein sequence ID" value="KAK1750192.1"/>
    <property type="molecule type" value="Genomic_DNA"/>
</dbReference>
<dbReference type="AlphaFoldDB" id="A0AAJ0F1N5"/>
<sequence length="664" mass="74707">MADHFKPYLSPSESRYAPRIGNDEWERYRKKLTRLHRQNIPRKTILQIMKDEDGFQPSMPQLNARFNQWRLRRYEKASRQNTPAAREDLLGPHLSQPSTSPPESTMLVRFNSSHDVTQQLRRDIEGVGGGFEGIETSLPHNHDQAWLQLEASGTSSSDGSSALLTSRPTRSHQIVGASGFAGVPTTGRRVSDEDTSSSGAPDILTPGTTTPSQASTTSHGSTTATYIQTLESFEQSGDRGLQNQGQHAADTSQQAYMLYANRQRYRAMSPYARSPIPLPKDFKVSEDLLRCIQNFSRFMSNDQSNTNSFGLYMSSPTRARLRDNAQKLHIRRCINATAEAFEGAHYFLKLEDPAKAHQRLYDAATTIPPMFEAPDLFLLTRLVEIATWSSWKKFPGYEPIVFKYLTSEAGKRLGVLHPLTLLLDCFTQQASISIAYPTLWQCVIEHIDQITDASDSQARIEAQQIRIKAYFYLVRVLRNTGRYDDAILRCKELISLCVHTDGARSFSANRARYNLAVNYCEAGDIHAAMEAYGEARKWLGTRDCPDEGWVFSVFASSELAQLYEQEGDVAKAAELYEEALVPFLEIEGDSSSGALLMLKDLLDFYKRLGNREQLNRIYSQYPACCAVLESGALNDARRCVGRRVTTQASGGKKRRPWTWTSPIT</sequence>
<feature type="compositionally biased region" description="Low complexity" evidence="1">
    <location>
        <begin position="212"/>
        <end position="222"/>
    </location>
</feature>
<evidence type="ECO:0000313" key="4">
    <source>
        <dbReference type="Proteomes" id="UP001239445"/>
    </source>
</evidence>
<feature type="domain" description="Clr5" evidence="2">
    <location>
        <begin position="23"/>
        <end position="72"/>
    </location>
</feature>
<accession>A0AAJ0F1N5</accession>
<feature type="compositionally biased region" description="Low complexity" evidence="1">
    <location>
        <begin position="151"/>
        <end position="166"/>
    </location>
</feature>
<feature type="region of interest" description="Disordered" evidence="1">
    <location>
        <begin position="151"/>
        <end position="222"/>
    </location>
</feature>
<organism evidence="3 4">
    <name type="scientific">Echria macrotheca</name>
    <dbReference type="NCBI Taxonomy" id="438768"/>
    <lineage>
        <taxon>Eukaryota</taxon>
        <taxon>Fungi</taxon>
        <taxon>Dikarya</taxon>
        <taxon>Ascomycota</taxon>
        <taxon>Pezizomycotina</taxon>
        <taxon>Sordariomycetes</taxon>
        <taxon>Sordariomycetidae</taxon>
        <taxon>Sordariales</taxon>
        <taxon>Schizotheciaceae</taxon>
        <taxon>Echria</taxon>
    </lineage>
</organism>
<dbReference type="Proteomes" id="UP001239445">
    <property type="component" value="Unassembled WGS sequence"/>
</dbReference>
<dbReference type="Pfam" id="PF14420">
    <property type="entry name" value="Clr5"/>
    <property type="match status" value="1"/>
</dbReference>
<dbReference type="InterPro" id="IPR011990">
    <property type="entry name" value="TPR-like_helical_dom_sf"/>
</dbReference>
<evidence type="ECO:0000259" key="2">
    <source>
        <dbReference type="Pfam" id="PF14420"/>
    </source>
</evidence>
<dbReference type="InterPro" id="IPR025676">
    <property type="entry name" value="Clr5_dom"/>
</dbReference>
<evidence type="ECO:0000256" key="1">
    <source>
        <dbReference type="SAM" id="MobiDB-lite"/>
    </source>
</evidence>
<dbReference type="Gene3D" id="1.25.40.10">
    <property type="entry name" value="Tetratricopeptide repeat domain"/>
    <property type="match status" value="1"/>
</dbReference>
<gene>
    <name evidence="3" type="ORF">QBC47DRAFT_394768</name>
</gene>
<protein>
    <recommendedName>
        <fullName evidence="2">Clr5 domain-containing protein</fullName>
    </recommendedName>
</protein>
<name>A0AAJ0F1N5_9PEZI</name>